<proteinExistence type="predicted"/>
<reference evidence="1 2" key="1">
    <citation type="journal article" date="2021" name="Elife">
        <title>Chloroplast acquisition without the gene transfer in kleptoplastic sea slugs, Plakobranchus ocellatus.</title>
        <authorList>
            <person name="Maeda T."/>
            <person name="Takahashi S."/>
            <person name="Yoshida T."/>
            <person name="Shimamura S."/>
            <person name="Takaki Y."/>
            <person name="Nagai Y."/>
            <person name="Toyoda A."/>
            <person name="Suzuki Y."/>
            <person name="Arimoto A."/>
            <person name="Ishii H."/>
            <person name="Satoh N."/>
            <person name="Nishiyama T."/>
            <person name="Hasebe M."/>
            <person name="Maruyama T."/>
            <person name="Minagawa J."/>
            <person name="Obokata J."/>
            <person name="Shigenobu S."/>
        </authorList>
    </citation>
    <scope>NUCLEOTIDE SEQUENCE [LARGE SCALE GENOMIC DNA]</scope>
</reference>
<dbReference type="EMBL" id="BMAT01001854">
    <property type="protein sequence ID" value="GFR93843.1"/>
    <property type="molecule type" value="Genomic_DNA"/>
</dbReference>
<protein>
    <submittedName>
        <fullName evidence="1">Uncharacterized protein</fullName>
    </submittedName>
</protein>
<evidence type="ECO:0000313" key="2">
    <source>
        <dbReference type="Proteomes" id="UP000762676"/>
    </source>
</evidence>
<accession>A0AAV4H9R7</accession>
<name>A0AAV4H9R7_9GAST</name>
<dbReference type="Proteomes" id="UP000762676">
    <property type="component" value="Unassembled WGS sequence"/>
</dbReference>
<dbReference type="AlphaFoldDB" id="A0AAV4H9R7"/>
<comment type="caution">
    <text evidence="1">The sequence shown here is derived from an EMBL/GenBank/DDBJ whole genome shotgun (WGS) entry which is preliminary data.</text>
</comment>
<gene>
    <name evidence="1" type="ORF">ElyMa_000903500</name>
</gene>
<sequence>MNSTHPVFVLGKDLPEEPRLDNYDLCMAIAKIVGREGVLGAQRIGALWRIYLPSPEARATLLARGLCIGGRTVRVSSQNHFIVRGPDGKEMPGTRLKISDVPFSFSNTAIESALIKKGIKLRSRMRMEEIRDKEGRLTEWWSGRRFCLY</sequence>
<evidence type="ECO:0000313" key="1">
    <source>
        <dbReference type="EMBL" id="GFR93843.1"/>
    </source>
</evidence>
<organism evidence="1 2">
    <name type="scientific">Elysia marginata</name>
    <dbReference type="NCBI Taxonomy" id="1093978"/>
    <lineage>
        <taxon>Eukaryota</taxon>
        <taxon>Metazoa</taxon>
        <taxon>Spiralia</taxon>
        <taxon>Lophotrochozoa</taxon>
        <taxon>Mollusca</taxon>
        <taxon>Gastropoda</taxon>
        <taxon>Heterobranchia</taxon>
        <taxon>Euthyneura</taxon>
        <taxon>Panpulmonata</taxon>
        <taxon>Sacoglossa</taxon>
        <taxon>Placobranchoidea</taxon>
        <taxon>Plakobranchidae</taxon>
        <taxon>Elysia</taxon>
    </lineage>
</organism>
<keyword evidence="2" id="KW-1185">Reference proteome</keyword>